<keyword evidence="2" id="KW-0677">Repeat</keyword>
<organism evidence="6 7">
    <name type="scientific">Cylindrotheca closterium</name>
    <dbReference type="NCBI Taxonomy" id="2856"/>
    <lineage>
        <taxon>Eukaryota</taxon>
        <taxon>Sar</taxon>
        <taxon>Stramenopiles</taxon>
        <taxon>Ochrophyta</taxon>
        <taxon>Bacillariophyta</taxon>
        <taxon>Bacillariophyceae</taxon>
        <taxon>Bacillariophycidae</taxon>
        <taxon>Bacillariales</taxon>
        <taxon>Bacillariaceae</taxon>
        <taxon>Cylindrotheca</taxon>
    </lineage>
</organism>
<dbReference type="SUPFAM" id="SSF52047">
    <property type="entry name" value="RNI-like"/>
    <property type="match status" value="1"/>
</dbReference>
<gene>
    <name evidence="6" type="ORF">CYCCA115_LOCUS10852</name>
</gene>
<evidence type="ECO:0000313" key="7">
    <source>
        <dbReference type="Proteomes" id="UP001295423"/>
    </source>
</evidence>
<dbReference type="Proteomes" id="UP001295423">
    <property type="component" value="Unassembled WGS sequence"/>
</dbReference>
<dbReference type="SMART" id="SM00369">
    <property type="entry name" value="LRR_TYP"/>
    <property type="match status" value="6"/>
</dbReference>
<dbReference type="PROSITE" id="PS51450">
    <property type="entry name" value="LRR"/>
    <property type="match status" value="1"/>
</dbReference>
<keyword evidence="5" id="KW-1133">Transmembrane helix</keyword>
<evidence type="ECO:0000256" key="5">
    <source>
        <dbReference type="SAM" id="Phobius"/>
    </source>
</evidence>
<accession>A0AAD2FN60</accession>
<keyword evidence="5" id="KW-0812">Transmembrane</keyword>
<evidence type="ECO:0000256" key="2">
    <source>
        <dbReference type="ARBA" id="ARBA00022737"/>
    </source>
</evidence>
<keyword evidence="7" id="KW-1185">Reference proteome</keyword>
<protein>
    <recommendedName>
        <fullName evidence="8">Leucine-rich repeat-containing N-terminal plant-type domain-containing protein</fullName>
    </recommendedName>
</protein>
<name>A0AAD2FN60_9STRA</name>
<dbReference type="Pfam" id="PF12799">
    <property type="entry name" value="LRR_4"/>
    <property type="match status" value="1"/>
</dbReference>
<dbReference type="PANTHER" id="PTHR48056">
    <property type="entry name" value="LRR RECEPTOR-LIKE SERINE/THREONINE-PROTEIN KINASE-RELATED"/>
    <property type="match status" value="1"/>
</dbReference>
<keyword evidence="1" id="KW-0433">Leucine-rich repeat</keyword>
<sequence length="575" mass="62633">MSTTDVSNNNNAETQPTTLIEAEVALDIEQIVQGEVQRAVQEVIETQHQQPLQERPLAIVLSSESNGLNSEDGNNGRPPGESDGKICGLSRIAFFIVLFAAVVTAIAVGIAAPSFVGDEASLPVVTVAPNMSRTMAPSNASTTLLLNLLYPSKTVEDLSPAQFNATLWVVDEDSFEWNEPNELLERHALATFYFATGNTNTTPEWLASDISHCEWEFVSCNENGSVLSLQLEFKGLQGSLPAEIGRLSSLEELLLPGNRLNGQLPTELYSLTMLTWLNIGGNMLSGSLDNIGQLTRLRGLLCDGNRFQSIPNEMAKLQFLEVLKFIGSGLNSTIPANLPSSLTSLNLANNKLQGSIPFLSALSNLQDLTLSYNNLSGQIPPTGEMTALTWMLLTDNRLDGSLNSEFGNMVRLEYFNAANNLLNASIPSEVFGISTLTSLRLENNLLSGPLPTDMSTLRRLRFLYLNKNRLSGPIPESIGNSMVGLSSLELGYNQFTSTLPSELSKLNLRMFDVRENLLTGSVPASFNRWSLIRAAYFYSNNFTGGLENLFCDGRNSARIVEADCELTCTCCTGCK</sequence>
<dbReference type="InterPro" id="IPR050647">
    <property type="entry name" value="Plant_LRR-RLKs"/>
</dbReference>
<dbReference type="Gene3D" id="3.80.10.10">
    <property type="entry name" value="Ribonuclease Inhibitor"/>
    <property type="match status" value="2"/>
</dbReference>
<evidence type="ECO:0000313" key="6">
    <source>
        <dbReference type="EMBL" id="CAJ1946816.1"/>
    </source>
</evidence>
<dbReference type="EMBL" id="CAKOGP040001714">
    <property type="protein sequence ID" value="CAJ1946816.1"/>
    <property type="molecule type" value="Genomic_DNA"/>
</dbReference>
<feature type="transmembrane region" description="Helical" evidence="5">
    <location>
        <begin position="92"/>
        <end position="116"/>
    </location>
</feature>
<evidence type="ECO:0008006" key="8">
    <source>
        <dbReference type="Google" id="ProtNLM"/>
    </source>
</evidence>
<dbReference type="FunFam" id="3.80.10.10:FF:000041">
    <property type="entry name" value="LRR receptor-like serine/threonine-protein kinase ERECTA"/>
    <property type="match status" value="1"/>
</dbReference>
<comment type="caution">
    <text evidence="6">The sequence shown here is derived from an EMBL/GenBank/DDBJ whole genome shotgun (WGS) entry which is preliminary data.</text>
</comment>
<dbReference type="InterPro" id="IPR001611">
    <property type="entry name" value="Leu-rich_rpt"/>
</dbReference>
<proteinExistence type="predicted"/>
<dbReference type="InterPro" id="IPR032675">
    <property type="entry name" value="LRR_dom_sf"/>
</dbReference>
<dbReference type="GO" id="GO:0005524">
    <property type="term" value="F:ATP binding"/>
    <property type="evidence" value="ECO:0007669"/>
    <property type="project" value="UniProtKB-KW"/>
</dbReference>
<keyword evidence="3" id="KW-0547">Nucleotide-binding</keyword>
<reference evidence="6" key="1">
    <citation type="submission" date="2023-08" db="EMBL/GenBank/DDBJ databases">
        <authorList>
            <person name="Audoor S."/>
            <person name="Bilcke G."/>
        </authorList>
    </citation>
    <scope>NUCLEOTIDE SEQUENCE</scope>
</reference>
<dbReference type="PANTHER" id="PTHR48056:SF81">
    <property type="entry name" value="RECEPTOR PROTEIN-TYROSINE KINASE CEPR1"/>
    <property type="match status" value="1"/>
</dbReference>
<dbReference type="InterPro" id="IPR003591">
    <property type="entry name" value="Leu-rich_rpt_typical-subtyp"/>
</dbReference>
<dbReference type="InterPro" id="IPR025875">
    <property type="entry name" value="Leu-rich_rpt_4"/>
</dbReference>
<keyword evidence="4" id="KW-0067">ATP-binding</keyword>
<evidence type="ECO:0000256" key="3">
    <source>
        <dbReference type="ARBA" id="ARBA00022741"/>
    </source>
</evidence>
<keyword evidence="5" id="KW-0472">Membrane</keyword>
<dbReference type="SUPFAM" id="SSF52058">
    <property type="entry name" value="L domain-like"/>
    <property type="match status" value="1"/>
</dbReference>
<dbReference type="Pfam" id="PF00560">
    <property type="entry name" value="LRR_1"/>
    <property type="match status" value="2"/>
</dbReference>
<evidence type="ECO:0000256" key="4">
    <source>
        <dbReference type="ARBA" id="ARBA00022840"/>
    </source>
</evidence>
<dbReference type="AlphaFoldDB" id="A0AAD2FN60"/>
<evidence type="ECO:0000256" key="1">
    <source>
        <dbReference type="ARBA" id="ARBA00022614"/>
    </source>
</evidence>